<comment type="caution">
    <text evidence="2">The sequence shown here is derived from an EMBL/GenBank/DDBJ whole genome shotgun (WGS) entry which is preliminary data.</text>
</comment>
<organism evidence="2 3">
    <name type="scientific">Toxocara canis</name>
    <name type="common">Canine roundworm</name>
    <dbReference type="NCBI Taxonomy" id="6265"/>
    <lineage>
        <taxon>Eukaryota</taxon>
        <taxon>Metazoa</taxon>
        <taxon>Ecdysozoa</taxon>
        <taxon>Nematoda</taxon>
        <taxon>Chromadorea</taxon>
        <taxon>Rhabditida</taxon>
        <taxon>Spirurina</taxon>
        <taxon>Ascaridomorpha</taxon>
        <taxon>Ascaridoidea</taxon>
        <taxon>Toxocaridae</taxon>
        <taxon>Toxocara</taxon>
    </lineage>
</organism>
<keyword evidence="1" id="KW-0812">Transmembrane</keyword>
<name>A0A0B2UZF5_TOXCA</name>
<gene>
    <name evidence="2" type="ORF">Tcan_11271</name>
</gene>
<evidence type="ECO:0000256" key="1">
    <source>
        <dbReference type="SAM" id="Phobius"/>
    </source>
</evidence>
<keyword evidence="1" id="KW-0472">Membrane</keyword>
<keyword evidence="1" id="KW-1133">Transmembrane helix</keyword>
<dbReference type="AlphaFoldDB" id="A0A0B2UZF5"/>
<dbReference type="EMBL" id="JPKZ01002812">
    <property type="protein sequence ID" value="KHN74858.1"/>
    <property type="molecule type" value="Genomic_DNA"/>
</dbReference>
<keyword evidence="3" id="KW-1185">Reference proteome</keyword>
<feature type="transmembrane region" description="Helical" evidence="1">
    <location>
        <begin position="50"/>
        <end position="68"/>
    </location>
</feature>
<dbReference type="Proteomes" id="UP000031036">
    <property type="component" value="Unassembled WGS sequence"/>
</dbReference>
<accession>A0A0B2UZF5</accession>
<sequence>MYSFAVIEVLSIAIFTLLYVYNVKWRRSQIRVFATLSHKYQTRKTRSADYINIMPLYYVLLPLLTLWIDRCKSKKKSKGIKKDAVADDVGHFRMLQKMFDIVERNDQQRR</sequence>
<evidence type="ECO:0000313" key="2">
    <source>
        <dbReference type="EMBL" id="KHN74858.1"/>
    </source>
</evidence>
<feature type="transmembrane region" description="Helical" evidence="1">
    <location>
        <begin position="6"/>
        <end position="23"/>
    </location>
</feature>
<evidence type="ECO:0000313" key="3">
    <source>
        <dbReference type="Proteomes" id="UP000031036"/>
    </source>
</evidence>
<proteinExistence type="predicted"/>
<protein>
    <submittedName>
        <fullName evidence="2">Uncharacterized protein</fullName>
    </submittedName>
</protein>
<reference evidence="2 3" key="1">
    <citation type="submission" date="2014-11" db="EMBL/GenBank/DDBJ databases">
        <title>Genetic blueprint of the zoonotic pathogen Toxocara canis.</title>
        <authorList>
            <person name="Zhu X.-Q."/>
            <person name="Korhonen P.K."/>
            <person name="Cai H."/>
            <person name="Young N.D."/>
            <person name="Nejsum P."/>
            <person name="von Samson-Himmelstjerna G."/>
            <person name="Boag P.R."/>
            <person name="Tan P."/>
            <person name="Li Q."/>
            <person name="Min J."/>
            <person name="Yang Y."/>
            <person name="Wang X."/>
            <person name="Fang X."/>
            <person name="Hall R.S."/>
            <person name="Hofmann A."/>
            <person name="Sternberg P.W."/>
            <person name="Jex A.R."/>
            <person name="Gasser R.B."/>
        </authorList>
    </citation>
    <scope>NUCLEOTIDE SEQUENCE [LARGE SCALE GENOMIC DNA]</scope>
    <source>
        <strain evidence="2">PN_DK_2014</strain>
    </source>
</reference>